<comment type="caution">
    <text evidence="1">The sequence shown here is derived from an EMBL/GenBank/DDBJ whole genome shotgun (WGS) entry which is preliminary data.</text>
</comment>
<gene>
    <name evidence="1" type="ORF">ACFPLB_07800</name>
</gene>
<proteinExistence type="predicted"/>
<protein>
    <submittedName>
        <fullName evidence="1">Uncharacterized protein</fullName>
    </submittedName>
</protein>
<evidence type="ECO:0000313" key="2">
    <source>
        <dbReference type="Proteomes" id="UP001596016"/>
    </source>
</evidence>
<evidence type="ECO:0000313" key="1">
    <source>
        <dbReference type="EMBL" id="MFC5385867.1"/>
    </source>
</evidence>
<organism evidence="1 2">
    <name type="scientific">Aquamicrobium segne</name>
    <dbReference type="NCBI Taxonomy" id="469547"/>
    <lineage>
        <taxon>Bacteria</taxon>
        <taxon>Pseudomonadati</taxon>
        <taxon>Pseudomonadota</taxon>
        <taxon>Alphaproteobacteria</taxon>
        <taxon>Hyphomicrobiales</taxon>
        <taxon>Phyllobacteriaceae</taxon>
        <taxon>Aquamicrobium</taxon>
    </lineage>
</organism>
<sequence>MLDSIPEKKESRAERTDRIARELINAKRSEIDKKTARLRNIRLQMEQIDKI</sequence>
<dbReference type="RefSeq" id="WP_378228799.1">
    <property type="nucleotide sequence ID" value="NZ_JBHSLL010000019.1"/>
</dbReference>
<dbReference type="EMBL" id="JBHSLL010000019">
    <property type="protein sequence ID" value="MFC5385867.1"/>
    <property type="molecule type" value="Genomic_DNA"/>
</dbReference>
<dbReference type="Proteomes" id="UP001596016">
    <property type="component" value="Unassembled WGS sequence"/>
</dbReference>
<reference evidence="2" key="1">
    <citation type="journal article" date="2019" name="Int. J. Syst. Evol. Microbiol.">
        <title>The Global Catalogue of Microorganisms (GCM) 10K type strain sequencing project: providing services to taxonomists for standard genome sequencing and annotation.</title>
        <authorList>
            <consortium name="The Broad Institute Genomics Platform"/>
            <consortium name="The Broad Institute Genome Sequencing Center for Infectious Disease"/>
            <person name="Wu L."/>
            <person name="Ma J."/>
        </authorList>
    </citation>
    <scope>NUCLEOTIDE SEQUENCE [LARGE SCALE GENOMIC DNA]</scope>
    <source>
        <strain evidence="2">CGMCC 4.1415</strain>
    </source>
</reference>
<accession>A0ABW0GW22</accession>
<keyword evidence="2" id="KW-1185">Reference proteome</keyword>
<name>A0ABW0GW22_9HYPH</name>